<evidence type="ECO:0000313" key="1">
    <source>
        <dbReference type="EMBL" id="MDB2002320.1"/>
    </source>
</evidence>
<dbReference type="EMBL" id="JAQLGM010000067">
    <property type="protein sequence ID" value="MDB2002320.1"/>
    <property type="molecule type" value="Genomic_DNA"/>
</dbReference>
<gene>
    <name evidence="1" type="ORF">PM006_19150</name>
</gene>
<dbReference type="AlphaFoldDB" id="A0AAW6ASU6"/>
<sequence>MMDDKNWEVLKKAMRESRELRMRLFESSDLGDRLYYQLCYSAPRDTEGWMKLYGQVHEYLKGDNPEEKKSRLMQYTEMLAMMKEGAREVQSMDIKGIKETVPGL</sequence>
<dbReference type="RefSeq" id="WP_215629195.1">
    <property type="nucleotide sequence ID" value="NZ_JAQFAI010000024.1"/>
</dbReference>
<accession>A0AAW6ASU6</accession>
<protein>
    <submittedName>
        <fullName evidence="1">Uncharacterized protein</fullName>
    </submittedName>
</protein>
<name>A0AAW6ASU6_CLOSY</name>
<comment type="caution">
    <text evidence="1">The sequence shown here is derived from an EMBL/GenBank/DDBJ whole genome shotgun (WGS) entry which is preliminary data.</text>
</comment>
<proteinExistence type="predicted"/>
<evidence type="ECO:0000313" key="2">
    <source>
        <dbReference type="Proteomes" id="UP001300871"/>
    </source>
</evidence>
<reference evidence="1" key="1">
    <citation type="submission" date="2023-01" db="EMBL/GenBank/DDBJ databases">
        <title>Human gut microbiome strain richness.</title>
        <authorList>
            <person name="Chen-Liaw A."/>
        </authorList>
    </citation>
    <scope>NUCLEOTIDE SEQUENCE</scope>
    <source>
        <strain evidence="1">B1_m1001713B170214d0_201011</strain>
    </source>
</reference>
<dbReference type="Proteomes" id="UP001300871">
    <property type="component" value="Unassembled WGS sequence"/>
</dbReference>
<organism evidence="1 2">
    <name type="scientific">Clostridium symbiosum</name>
    <name type="common">Bacteroides symbiosus</name>
    <dbReference type="NCBI Taxonomy" id="1512"/>
    <lineage>
        <taxon>Bacteria</taxon>
        <taxon>Bacillati</taxon>
        <taxon>Bacillota</taxon>
        <taxon>Clostridia</taxon>
        <taxon>Lachnospirales</taxon>
        <taxon>Lachnospiraceae</taxon>
        <taxon>Otoolea</taxon>
    </lineage>
</organism>